<evidence type="ECO:0008006" key="3">
    <source>
        <dbReference type="Google" id="ProtNLM"/>
    </source>
</evidence>
<evidence type="ECO:0000313" key="1">
    <source>
        <dbReference type="EMBL" id="CRY69817.1"/>
    </source>
</evidence>
<proteinExistence type="predicted"/>
<comment type="caution">
    <text evidence="1">The sequence shown here is derived from an EMBL/GenBank/DDBJ whole genome shotgun (WGS) entry which is preliminary data.</text>
</comment>
<gene>
    <name evidence="1" type="ORF">ERS137968_04975</name>
</gene>
<keyword evidence="2" id="KW-1185">Reference proteome</keyword>
<organism evidence="1 2">
    <name type="scientific">Yersinia pekkanenii</name>
    <dbReference type="NCBI Taxonomy" id="1288385"/>
    <lineage>
        <taxon>Bacteria</taxon>
        <taxon>Pseudomonadati</taxon>
        <taxon>Pseudomonadota</taxon>
        <taxon>Gammaproteobacteria</taxon>
        <taxon>Enterobacterales</taxon>
        <taxon>Yersiniaceae</taxon>
        <taxon>Yersinia</taxon>
    </lineage>
</organism>
<dbReference type="EMBL" id="CWJL01000136">
    <property type="protein sequence ID" value="CRY69817.1"/>
    <property type="molecule type" value="Genomic_DNA"/>
</dbReference>
<protein>
    <recommendedName>
        <fullName evidence="3">Tail fiber protein</fullName>
    </recommendedName>
</protein>
<reference evidence="1 2" key="1">
    <citation type="submission" date="2015-03" db="EMBL/GenBank/DDBJ databases">
        <authorList>
            <consortium name="Pathogen Informatics"/>
            <person name="Murphy D."/>
        </authorList>
    </citation>
    <scope>NUCLEOTIDE SEQUENCE [LARGE SCALE GENOMIC DNA]</scope>
    <source>
        <strain evidence="2">type strain: CIP110230</strain>
    </source>
</reference>
<evidence type="ECO:0000313" key="2">
    <source>
        <dbReference type="Proteomes" id="UP000044625"/>
    </source>
</evidence>
<name>A0ABP2A084_9GAMM</name>
<sequence>MQKNQNLNDVANKAVALTNLGALPANGTAAAATKLATARLIAGKSFNGTADISIGASDVGALPLTGGALSGPLTVNGTHDAPLGANGFRSCILTPGNGGFTNPAGVGIGLHSNGTIYLWNDASSGYAMSVSSTGIGTSRPLSVGGTVTPTDYSNFDGRYSKFGVSQAWTDVLSGRVSGTWYTNNTGKPIMISVTTDYGPNAALNCQTGSAGTIAYPRGGGSEYIQHNATFIVVPGDTYRVVAAGTIGIWKELR</sequence>
<accession>A0ABP2A084</accession>
<dbReference type="Proteomes" id="UP000044625">
    <property type="component" value="Unassembled WGS sequence"/>
</dbReference>